<evidence type="ECO:0000259" key="2">
    <source>
        <dbReference type="Pfam" id="PF13966"/>
    </source>
</evidence>
<keyword evidence="4" id="KW-1185">Reference proteome</keyword>
<comment type="caution">
    <text evidence="3">The sequence shown here is derived from an EMBL/GenBank/DDBJ whole genome shotgun (WGS) entry which is preliminary data.</text>
</comment>
<dbReference type="OrthoDB" id="1108285at2759"/>
<feature type="region of interest" description="Disordered" evidence="1">
    <location>
        <begin position="229"/>
        <end position="301"/>
    </location>
</feature>
<feature type="compositionally biased region" description="Low complexity" evidence="1">
    <location>
        <begin position="338"/>
        <end position="347"/>
    </location>
</feature>
<feature type="compositionally biased region" description="Low complexity" evidence="1">
    <location>
        <begin position="229"/>
        <end position="245"/>
    </location>
</feature>
<evidence type="ECO:0000313" key="4">
    <source>
        <dbReference type="Proteomes" id="UP001151529"/>
    </source>
</evidence>
<dbReference type="InterPro" id="IPR026960">
    <property type="entry name" value="RVT-Znf"/>
</dbReference>
<evidence type="ECO:0000256" key="1">
    <source>
        <dbReference type="SAM" id="MobiDB-lite"/>
    </source>
</evidence>
<accession>A0A9Q0SCS6</accession>
<proteinExistence type="predicted"/>
<dbReference type="Pfam" id="PF13966">
    <property type="entry name" value="zf-RVT"/>
    <property type="match status" value="1"/>
</dbReference>
<protein>
    <recommendedName>
        <fullName evidence="2">Reverse transcriptase zinc-binding domain-containing protein</fullName>
    </recommendedName>
</protein>
<gene>
    <name evidence="3" type="ORF">OIU85_014246</name>
</gene>
<dbReference type="EMBL" id="JAPFFL010000018">
    <property type="protein sequence ID" value="KAJ6672994.1"/>
    <property type="molecule type" value="Genomic_DNA"/>
</dbReference>
<organism evidence="3 4">
    <name type="scientific">Salix viminalis</name>
    <name type="common">Common osier</name>
    <name type="synonym">Basket willow</name>
    <dbReference type="NCBI Taxonomy" id="40686"/>
    <lineage>
        <taxon>Eukaryota</taxon>
        <taxon>Viridiplantae</taxon>
        <taxon>Streptophyta</taxon>
        <taxon>Embryophyta</taxon>
        <taxon>Tracheophyta</taxon>
        <taxon>Spermatophyta</taxon>
        <taxon>Magnoliopsida</taxon>
        <taxon>eudicotyledons</taxon>
        <taxon>Gunneridae</taxon>
        <taxon>Pentapetalae</taxon>
        <taxon>rosids</taxon>
        <taxon>fabids</taxon>
        <taxon>Malpighiales</taxon>
        <taxon>Salicaceae</taxon>
        <taxon>Saliceae</taxon>
        <taxon>Salix</taxon>
    </lineage>
</organism>
<name>A0A9Q0SCS6_SALVM</name>
<feature type="compositionally biased region" description="Low complexity" evidence="1">
    <location>
        <begin position="292"/>
        <end position="301"/>
    </location>
</feature>
<dbReference type="Proteomes" id="UP001151529">
    <property type="component" value="Chromosome 12"/>
</dbReference>
<dbReference type="PANTHER" id="PTHR33116">
    <property type="entry name" value="REVERSE TRANSCRIPTASE ZINC-BINDING DOMAIN-CONTAINING PROTEIN-RELATED-RELATED"/>
    <property type="match status" value="1"/>
</dbReference>
<dbReference type="PANTHER" id="PTHR33116:SF84">
    <property type="entry name" value="RNA-DIRECTED DNA POLYMERASE"/>
    <property type="match status" value="1"/>
</dbReference>
<reference evidence="3" key="1">
    <citation type="submission" date="2022-11" db="EMBL/GenBank/DDBJ databases">
        <authorList>
            <person name="Hyden B.L."/>
            <person name="Feng K."/>
            <person name="Yates T."/>
            <person name="Jawdy S."/>
            <person name="Smart L.B."/>
            <person name="Muchero W."/>
        </authorList>
    </citation>
    <scope>NUCLEOTIDE SEQUENCE</scope>
    <source>
        <tissue evidence="3">Shoot tip</tissue>
    </source>
</reference>
<sequence length="347" mass="37959">MFWAHHPSGKFSIKSAWELMRDKKPENCTHKLLWFTSNIPRHAFILWLAVQGRLRTMDRTYRDTEGATCILCGSEMESHDHLFFKCNYSTTVWTNINLMVQLQWRNADWADFIKWAAQDWGKKNNFRHLTARLVLSSTRRPTKLMIGKGLFGAFSKRHVLPGPSGSRGFLWFEVWALLWDMGKGPLFFGFRPICSKGLFFLSAACLGRLFRPFVRALFGFQPSRLAGPGPRAFRPRLRALGPRPAQGSRPRAQAQAQGPGFRAQGPRAQGPGLGPGASGPRPSPPGLGPGGPVSWPGAWGLPALGPGGLAAGLGLGPGALGLWASRPGLGPGPGAWGPRGLRPRAQA</sequence>
<dbReference type="AlphaFoldDB" id="A0A9Q0SCS6"/>
<evidence type="ECO:0000313" key="3">
    <source>
        <dbReference type="EMBL" id="KAJ6672994.1"/>
    </source>
</evidence>
<feature type="domain" description="Reverse transcriptase zinc-binding" evidence="2">
    <location>
        <begin position="11"/>
        <end position="93"/>
    </location>
</feature>
<feature type="region of interest" description="Disordered" evidence="1">
    <location>
        <begin position="325"/>
        <end position="347"/>
    </location>
</feature>
<reference evidence="3" key="2">
    <citation type="journal article" date="2023" name="Int. J. Mol. Sci.">
        <title>De Novo Assembly and Annotation of 11 Diverse Shrub Willow (Salix) Genomes Reveals Novel Gene Organization in Sex-Linked Regions.</title>
        <authorList>
            <person name="Hyden B."/>
            <person name="Feng K."/>
            <person name="Yates T.B."/>
            <person name="Jawdy S."/>
            <person name="Cereghino C."/>
            <person name="Smart L.B."/>
            <person name="Muchero W."/>
        </authorList>
    </citation>
    <scope>NUCLEOTIDE SEQUENCE [LARGE SCALE GENOMIC DNA]</scope>
    <source>
        <tissue evidence="3">Shoot tip</tissue>
    </source>
</reference>